<reference evidence="1 2" key="1">
    <citation type="submission" date="2021-01" db="EMBL/GenBank/DDBJ databases">
        <title>WGS of actinomycetes isolated from Thailand.</title>
        <authorList>
            <person name="Thawai C."/>
        </authorList>
    </citation>
    <scope>NUCLEOTIDE SEQUENCE [LARGE SCALE GENOMIC DNA]</scope>
    <source>
        <strain evidence="1 2">CA1R205</strain>
    </source>
</reference>
<name>A0ABS1NJJ4_9ACTN</name>
<dbReference type="RefSeq" id="WP_201877984.1">
    <property type="nucleotide sequence ID" value="NZ_JAERRF010000018.1"/>
</dbReference>
<sequence length="83" mass="9015">MGLFTGLLTLPLAPVRGVAWIAEQIREEARRQLYDPAVIQQRLEEVAQARDSGELGEEEAAELESELVRRLMSGGPPSGGLEG</sequence>
<comment type="caution">
    <text evidence="1">The sequence shown here is derived from an EMBL/GenBank/DDBJ whole genome shotgun (WGS) entry which is preliminary data.</text>
</comment>
<dbReference type="NCBIfam" id="TIGR03142">
    <property type="entry name" value="cytochro_ccmI"/>
    <property type="match status" value="1"/>
</dbReference>
<dbReference type="InterPro" id="IPR017560">
    <property type="entry name" value="Cyt_c_biogenesis_CcmI"/>
</dbReference>
<dbReference type="Proteomes" id="UP000634229">
    <property type="component" value="Unassembled WGS sequence"/>
</dbReference>
<keyword evidence="2" id="KW-1185">Reference proteome</keyword>
<dbReference type="Pfam" id="PF05120">
    <property type="entry name" value="GvpG"/>
    <property type="match status" value="1"/>
</dbReference>
<organism evidence="1 2">
    <name type="scientific">Streptomyces coffeae</name>
    <dbReference type="NCBI Taxonomy" id="621382"/>
    <lineage>
        <taxon>Bacteria</taxon>
        <taxon>Bacillati</taxon>
        <taxon>Actinomycetota</taxon>
        <taxon>Actinomycetes</taxon>
        <taxon>Kitasatosporales</taxon>
        <taxon>Streptomycetaceae</taxon>
        <taxon>Streptomyces</taxon>
    </lineage>
</organism>
<dbReference type="EMBL" id="JAERRF010000018">
    <property type="protein sequence ID" value="MBL1100248.1"/>
    <property type="molecule type" value="Genomic_DNA"/>
</dbReference>
<evidence type="ECO:0000313" key="1">
    <source>
        <dbReference type="EMBL" id="MBL1100248.1"/>
    </source>
</evidence>
<proteinExistence type="predicted"/>
<accession>A0ABS1NJJ4</accession>
<gene>
    <name evidence="1" type="primary">ccmI</name>
    <name evidence="1" type="ORF">JK363_26955</name>
</gene>
<dbReference type="InterPro" id="IPR007804">
    <property type="entry name" value="GvpG"/>
</dbReference>
<protein>
    <submittedName>
        <fullName evidence="1">C-type cytochrome biogenesis protein CcmI</fullName>
    </submittedName>
</protein>
<evidence type="ECO:0000313" key="2">
    <source>
        <dbReference type="Proteomes" id="UP000634229"/>
    </source>
</evidence>